<dbReference type="PANTHER" id="PTHR42902:SF1">
    <property type="entry name" value="MALATE SYNTHASE 1-RELATED"/>
    <property type="match status" value="1"/>
</dbReference>
<dbReference type="PANTHER" id="PTHR42902">
    <property type="entry name" value="MALATE SYNTHASE"/>
    <property type="match status" value="1"/>
</dbReference>
<gene>
    <name evidence="10" type="ORF">MNBD_ACTINO02-1630</name>
</gene>
<dbReference type="InterPro" id="IPR019830">
    <property type="entry name" value="Malate_synthase_CS"/>
</dbReference>
<dbReference type="FunFam" id="1.20.1220.12:FF:000001">
    <property type="entry name" value="Malate synthase"/>
    <property type="match status" value="1"/>
</dbReference>
<dbReference type="InterPro" id="IPR006252">
    <property type="entry name" value="Malate_synthA"/>
</dbReference>
<keyword evidence="5 10" id="KW-0808">Transferase</keyword>
<evidence type="ECO:0000259" key="7">
    <source>
        <dbReference type="Pfam" id="PF01274"/>
    </source>
</evidence>
<dbReference type="Gene3D" id="3.20.20.360">
    <property type="entry name" value="Malate synthase, domain 3"/>
    <property type="match status" value="1"/>
</dbReference>
<organism evidence="10">
    <name type="scientific">hydrothermal vent metagenome</name>
    <dbReference type="NCBI Taxonomy" id="652676"/>
    <lineage>
        <taxon>unclassified sequences</taxon>
        <taxon>metagenomes</taxon>
        <taxon>ecological metagenomes</taxon>
    </lineage>
</organism>
<evidence type="ECO:0000256" key="6">
    <source>
        <dbReference type="ARBA" id="ARBA00047918"/>
    </source>
</evidence>
<dbReference type="PROSITE" id="PS00510">
    <property type="entry name" value="MALATE_SYNTHASE"/>
    <property type="match status" value="1"/>
</dbReference>
<comment type="similarity">
    <text evidence="1">Belongs to the malate synthase family.</text>
</comment>
<proteinExistence type="inferred from homology"/>
<accession>A0A3B0SMM5</accession>
<feature type="domain" description="Malate synthase TIM barrel" evidence="7">
    <location>
        <begin position="175"/>
        <end position="420"/>
    </location>
</feature>
<dbReference type="AlphaFoldDB" id="A0A3B0SMM5"/>
<evidence type="ECO:0000256" key="5">
    <source>
        <dbReference type="ARBA" id="ARBA00022679"/>
    </source>
</evidence>
<dbReference type="Pfam" id="PF01274">
    <property type="entry name" value="MS_TIM-barrel"/>
    <property type="match status" value="1"/>
</dbReference>
<dbReference type="FunFam" id="3.20.20.360:FF:000001">
    <property type="entry name" value="Malate synthase"/>
    <property type="match status" value="1"/>
</dbReference>
<dbReference type="Pfam" id="PF20659">
    <property type="entry name" value="MS_C"/>
    <property type="match status" value="1"/>
</dbReference>
<dbReference type="SUPFAM" id="SSF51645">
    <property type="entry name" value="Malate synthase G"/>
    <property type="match status" value="1"/>
</dbReference>
<dbReference type="InterPro" id="IPR001465">
    <property type="entry name" value="Malate_synthase_TIM"/>
</dbReference>
<evidence type="ECO:0000313" key="10">
    <source>
        <dbReference type="EMBL" id="VAW07055.1"/>
    </source>
</evidence>
<dbReference type="InterPro" id="IPR048355">
    <property type="entry name" value="MS_C"/>
</dbReference>
<evidence type="ECO:0000256" key="2">
    <source>
        <dbReference type="ARBA" id="ARBA00012636"/>
    </source>
</evidence>
<evidence type="ECO:0000256" key="4">
    <source>
        <dbReference type="ARBA" id="ARBA00022532"/>
    </source>
</evidence>
<dbReference type="InterPro" id="IPR011076">
    <property type="entry name" value="Malate_synth_sf"/>
</dbReference>
<evidence type="ECO:0000256" key="1">
    <source>
        <dbReference type="ARBA" id="ARBA00006394"/>
    </source>
</evidence>
<evidence type="ECO:0000256" key="3">
    <source>
        <dbReference type="ARBA" id="ARBA00022435"/>
    </source>
</evidence>
<feature type="domain" description="Malate synthase C-terminal" evidence="9">
    <location>
        <begin position="429"/>
        <end position="546"/>
    </location>
</feature>
<dbReference type="InterPro" id="IPR048356">
    <property type="entry name" value="MS_N"/>
</dbReference>
<name>A0A3B0SMM5_9ZZZZ</name>
<comment type="catalytic activity">
    <reaction evidence="6">
        <text>glyoxylate + acetyl-CoA + H2O = (S)-malate + CoA + H(+)</text>
        <dbReference type="Rhea" id="RHEA:18181"/>
        <dbReference type="ChEBI" id="CHEBI:15377"/>
        <dbReference type="ChEBI" id="CHEBI:15378"/>
        <dbReference type="ChEBI" id="CHEBI:15589"/>
        <dbReference type="ChEBI" id="CHEBI:36655"/>
        <dbReference type="ChEBI" id="CHEBI:57287"/>
        <dbReference type="ChEBI" id="CHEBI:57288"/>
        <dbReference type="EC" id="2.3.3.9"/>
    </reaction>
</comment>
<evidence type="ECO:0000259" key="9">
    <source>
        <dbReference type="Pfam" id="PF20659"/>
    </source>
</evidence>
<dbReference type="GO" id="GO:0006097">
    <property type="term" value="P:glyoxylate cycle"/>
    <property type="evidence" value="ECO:0007669"/>
    <property type="project" value="UniProtKB-KW"/>
</dbReference>
<dbReference type="GO" id="GO:0004474">
    <property type="term" value="F:malate synthase activity"/>
    <property type="evidence" value="ECO:0007669"/>
    <property type="project" value="UniProtKB-EC"/>
</dbReference>
<dbReference type="EMBL" id="UOEK01000380">
    <property type="protein sequence ID" value="VAW07055.1"/>
    <property type="molecule type" value="Genomic_DNA"/>
</dbReference>
<protein>
    <recommendedName>
        <fullName evidence="2">malate synthase</fullName>
        <ecNumber evidence="2">2.3.3.9</ecNumber>
    </recommendedName>
</protein>
<keyword evidence="10" id="KW-0012">Acyltransferase</keyword>
<feature type="domain" description="Malate synthase N-terminal" evidence="8">
    <location>
        <begin position="24"/>
        <end position="84"/>
    </location>
</feature>
<dbReference type="PIRSF" id="PIRSF001363">
    <property type="entry name" value="Malate_synth"/>
    <property type="match status" value="1"/>
</dbReference>
<sequence length="553" mass="62002">MPLPGPDARDMLSFHRGKDGSVVYELTAAIPTQAQPVMSDAALTFVAELHRRFDATRRSLLAARTIRQDALDAGTLPVFLSETARVRSDTWTVSPPPHDLADRRCEITGPCDRKMMINALNSGARVFMADLEDSMSPTWENVTVAQANLYDAVRRDLELTDHRGKHYTLDETVATLMVRPRGWHLTERHMTVDGAPVSASLFDFGLTFFNNAAHLIETGSGPYFYLPKLESHREARLWNDVFIFAQDELGIPRGTIRATVLIETVLAAFEMDEILYELREHSVGLNAGRWDYIFSAIKKFRNRPDSVFPDRGDIGMTVPFMHAYTELLIATCHRRGVHAMGGMSAFIPSRRDEEINTRAFAKVREDKEREATAGHDGTWVAHPDLVGIATEIFDSVLGSRPNQIERQRDDVHVTPDDLLNFEVPGGVVTERGVRMNVDVAIRYLASWLTGNGAAAIYNLMEDAATAEISRSQLWQWAKHRATLTDGRTVTRDLVRSLADEELENIRAEVGDDMFASGRFTQAAQLLDTVALAQEFPEFLTLPAYELLDSEYVH</sequence>
<dbReference type="CDD" id="cd00727">
    <property type="entry name" value="malate_synt_A"/>
    <property type="match status" value="1"/>
</dbReference>
<keyword evidence="4" id="KW-0816">Tricarboxylic acid cycle</keyword>
<dbReference type="GO" id="GO:0005737">
    <property type="term" value="C:cytoplasm"/>
    <property type="evidence" value="ECO:0007669"/>
    <property type="project" value="TreeGrafter"/>
</dbReference>
<dbReference type="GO" id="GO:0006099">
    <property type="term" value="P:tricarboxylic acid cycle"/>
    <property type="evidence" value="ECO:0007669"/>
    <property type="project" value="UniProtKB-KW"/>
</dbReference>
<dbReference type="InterPro" id="IPR044856">
    <property type="entry name" value="Malate_synth_C_sf"/>
</dbReference>
<dbReference type="Gene3D" id="1.20.1220.12">
    <property type="entry name" value="Malate synthase, domain III"/>
    <property type="match status" value="1"/>
</dbReference>
<keyword evidence="3" id="KW-0329">Glyoxylate bypass</keyword>
<dbReference type="InterPro" id="IPR046363">
    <property type="entry name" value="MS_N_TIM-barrel_dom"/>
</dbReference>
<dbReference type="NCBIfam" id="TIGR01344">
    <property type="entry name" value="malate_syn_A"/>
    <property type="match status" value="1"/>
</dbReference>
<evidence type="ECO:0000259" key="8">
    <source>
        <dbReference type="Pfam" id="PF20656"/>
    </source>
</evidence>
<dbReference type="EC" id="2.3.3.9" evidence="2"/>
<reference evidence="10" key="1">
    <citation type="submission" date="2018-06" db="EMBL/GenBank/DDBJ databases">
        <authorList>
            <person name="Zhirakovskaya E."/>
        </authorList>
    </citation>
    <scope>NUCLEOTIDE SEQUENCE</scope>
</reference>
<dbReference type="Pfam" id="PF20656">
    <property type="entry name" value="MS_N"/>
    <property type="match status" value="1"/>
</dbReference>